<organism evidence="1 2">
    <name type="scientific">Lactuca virosa</name>
    <dbReference type="NCBI Taxonomy" id="75947"/>
    <lineage>
        <taxon>Eukaryota</taxon>
        <taxon>Viridiplantae</taxon>
        <taxon>Streptophyta</taxon>
        <taxon>Embryophyta</taxon>
        <taxon>Tracheophyta</taxon>
        <taxon>Spermatophyta</taxon>
        <taxon>Magnoliopsida</taxon>
        <taxon>eudicotyledons</taxon>
        <taxon>Gunneridae</taxon>
        <taxon>Pentapetalae</taxon>
        <taxon>asterids</taxon>
        <taxon>campanulids</taxon>
        <taxon>Asterales</taxon>
        <taxon>Asteraceae</taxon>
        <taxon>Cichorioideae</taxon>
        <taxon>Cichorieae</taxon>
        <taxon>Lactucinae</taxon>
        <taxon>Lactuca</taxon>
    </lineage>
</organism>
<accession>A0AAU9M8C7</accession>
<reference evidence="1 2" key="1">
    <citation type="submission" date="2022-01" db="EMBL/GenBank/DDBJ databases">
        <authorList>
            <person name="Xiong W."/>
            <person name="Schranz E."/>
        </authorList>
    </citation>
    <scope>NUCLEOTIDE SEQUENCE [LARGE SCALE GENOMIC DNA]</scope>
</reference>
<evidence type="ECO:0000313" key="2">
    <source>
        <dbReference type="Proteomes" id="UP001157418"/>
    </source>
</evidence>
<proteinExistence type="predicted"/>
<comment type="caution">
    <text evidence="1">The sequence shown here is derived from an EMBL/GenBank/DDBJ whole genome shotgun (WGS) entry which is preliminary data.</text>
</comment>
<sequence>MSTGRKKKKKRKQCSRGTKLKVVESTNTLGKGLIPQFLQELMCREDTFLTKVLCFQVPISHKITKSGLELKKLKNKELQKGLKAGDGDQVNNFDFVDVG</sequence>
<dbReference type="AlphaFoldDB" id="A0AAU9M8C7"/>
<keyword evidence="2" id="KW-1185">Reference proteome</keyword>
<dbReference type="Proteomes" id="UP001157418">
    <property type="component" value="Unassembled WGS sequence"/>
</dbReference>
<evidence type="ECO:0000313" key="1">
    <source>
        <dbReference type="EMBL" id="CAH1421766.1"/>
    </source>
</evidence>
<name>A0AAU9M8C7_9ASTR</name>
<dbReference type="EMBL" id="CAKMRJ010001112">
    <property type="protein sequence ID" value="CAH1421766.1"/>
    <property type="molecule type" value="Genomic_DNA"/>
</dbReference>
<gene>
    <name evidence="1" type="ORF">LVIROSA_LOCUS9146</name>
</gene>
<protein>
    <submittedName>
        <fullName evidence="1">Uncharacterized protein</fullName>
    </submittedName>
</protein>